<evidence type="ECO:0000313" key="5">
    <source>
        <dbReference type="EMBL" id="KAE9261098.1"/>
    </source>
</evidence>
<dbReference type="Proteomes" id="UP000437068">
    <property type="component" value="Unassembled WGS sequence"/>
</dbReference>
<evidence type="ECO:0000313" key="3">
    <source>
        <dbReference type="EMBL" id="KAE9058067.1"/>
    </source>
</evidence>
<dbReference type="Proteomes" id="UP000429523">
    <property type="component" value="Unassembled WGS sequence"/>
</dbReference>
<dbReference type="EMBL" id="QXGF01007082">
    <property type="protein sequence ID" value="KAE8917522.1"/>
    <property type="molecule type" value="Genomic_DNA"/>
</dbReference>
<comment type="caution">
    <text evidence="1">The sequence shown here is derived from an EMBL/GenBank/DDBJ whole genome shotgun (WGS) entry which is preliminary data.</text>
</comment>
<dbReference type="AlphaFoldDB" id="A0A6A3D7X8"/>
<accession>A0A6A3D7X8</accession>
<evidence type="ECO:0000313" key="1">
    <source>
        <dbReference type="EMBL" id="KAE8917522.1"/>
    </source>
</evidence>
<evidence type="ECO:0000313" key="8">
    <source>
        <dbReference type="Proteomes" id="UP000437068"/>
    </source>
</evidence>
<gene>
    <name evidence="6" type="ORF">PF001_g31217</name>
    <name evidence="5" type="ORF">PF001_g32521</name>
    <name evidence="3" type="ORF">PF007_g31428</name>
    <name evidence="2" type="ORF">PF007_g31429</name>
    <name evidence="4" type="ORF">PF008_g33051</name>
    <name evidence="1" type="ORF">PF009_g32156</name>
</gene>
<name>A0A6A3D7X8_9STRA</name>
<dbReference type="EMBL" id="QXFZ01006761">
    <property type="protein sequence ID" value="KAE9058066.1"/>
    <property type="molecule type" value="Genomic_DNA"/>
</dbReference>
<dbReference type="Proteomes" id="UP000486351">
    <property type="component" value="Unassembled WGS sequence"/>
</dbReference>
<dbReference type="EMBL" id="QXFY01010935">
    <property type="protein sequence ID" value="KAE9260647.1"/>
    <property type="molecule type" value="Genomic_DNA"/>
</dbReference>
<evidence type="ECO:0000313" key="4">
    <source>
        <dbReference type="EMBL" id="KAE9260647.1"/>
    </source>
</evidence>
<dbReference type="EMBL" id="QXGE01006782">
    <property type="protein sequence ID" value="KAE9264590.1"/>
    <property type="molecule type" value="Genomic_DNA"/>
</dbReference>
<evidence type="ECO:0000313" key="7">
    <source>
        <dbReference type="Proteomes" id="UP000429523"/>
    </source>
</evidence>
<dbReference type="Proteomes" id="UP000441208">
    <property type="component" value="Unassembled WGS sequence"/>
</dbReference>
<organism evidence="1 7">
    <name type="scientific">Phytophthora fragariae</name>
    <dbReference type="NCBI Taxonomy" id="53985"/>
    <lineage>
        <taxon>Eukaryota</taxon>
        <taxon>Sar</taxon>
        <taxon>Stramenopiles</taxon>
        <taxon>Oomycota</taxon>
        <taxon>Peronosporomycetes</taxon>
        <taxon>Peronosporales</taxon>
        <taxon>Peronosporaceae</taxon>
        <taxon>Phytophthora</taxon>
    </lineage>
</organism>
<evidence type="ECO:0000313" key="6">
    <source>
        <dbReference type="EMBL" id="KAE9264590.1"/>
    </source>
</evidence>
<protein>
    <submittedName>
        <fullName evidence="1">Uncharacterized protein</fullName>
    </submittedName>
</protein>
<reference evidence="7 8" key="1">
    <citation type="submission" date="2018-08" db="EMBL/GenBank/DDBJ databases">
        <title>Genomic investigation of the strawberry pathogen Phytophthora fragariae indicates pathogenicity is determined by transcriptional variation in three key races.</title>
        <authorList>
            <person name="Adams T.M."/>
            <person name="Armitage A.D."/>
            <person name="Sobczyk M.K."/>
            <person name="Bates H.J."/>
            <person name="Dunwell J.M."/>
            <person name="Nellist C.F."/>
            <person name="Harrison R.J."/>
        </authorList>
    </citation>
    <scope>NUCLEOTIDE SEQUENCE [LARGE SCALE GENOMIC DNA]</scope>
    <source>
        <strain evidence="5 8">A4</strain>
        <strain evidence="2 9">NOV-71</strain>
        <strain evidence="4 10">NOV-77</strain>
        <strain evidence="1 7">NOV-9</strain>
    </source>
</reference>
<dbReference type="EMBL" id="QXFZ01006761">
    <property type="protein sequence ID" value="KAE9058067.1"/>
    <property type="molecule type" value="Genomic_DNA"/>
</dbReference>
<evidence type="ECO:0000313" key="9">
    <source>
        <dbReference type="Proteomes" id="UP000441208"/>
    </source>
</evidence>
<evidence type="ECO:0000313" key="2">
    <source>
        <dbReference type="EMBL" id="KAE9058066.1"/>
    </source>
</evidence>
<evidence type="ECO:0000313" key="10">
    <source>
        <dbReference type="Proteomes" id="UP000486351"/>
    </source>
</evidence>
<dbReference type="EMBL" id="QXGE01009119">
    <property type="protein sequence ID" value="KAE9261098.1"/>
    <property type="molecule type" value="Genomic_DNA"/>
</dbReference>
<sequence>MTRRGYLTKVDAFEAKSVADSNPREESGQWLNDALVGRVGVLEKRGGCGGG</sequence>
<proteinExistence type="predicted"/>